<sequence>MSKVNVYIMGKRYEIPEGYTIMRAFEYAGYRLIRGCGCRAGACGACAVVYRTAGDYRLKSGLACQTPVEEGMSLTQVPFFPAQKAVYDLNRPADPVAEFYRLYPELARCLGCNVCSKICPQGLDVMYYIAAAQRQDLALATELSFDCLMCGLCAARCPAEIAQFNVAMYARRVYGKELARKYSYARKRADEIRRGVYNDEVRRLRDMDRQSLQELYDRRDIVRVKY</sequence>
<keyword evidence="1" id="KW-0479">Metal-binding</keyword>
<dbReference type="Pfam" id="PF13187">
    <property type="entry name" value="Fer4_9"/>
    <property type="match status" value="1"/>
</dbReference>
<dbReference type="GO" id="GO:0051537">
    <property type="term" value="F:2 iron, 2 sulfur cluster binding"/>
    <property type="evidence" value="ECO:0007669"/>
    <property type="project" value="InterPro"/>
</dbReference>
<evidence type="ECO:0000259" key="5">
    <source>
        <dbReference type="PROSITE" id="PS51379"/>
    </source>
</evidence>
<evidence type="ECO:0000259" key="4">
    <source>
        <dbReference type="PROSITE" id="PS51085"/>
    </source>
</evidence>
<evidence type="ECO:0000256" key="2">
    <source>
        <dbReference type="ARBA" id="ARBA00023004"/>
    </source>
</evidence>
<dbReference type="Pfam" id="PF13510">
    <property type="entry name" value="Fer2_4"/>
    <property type="match status" value="1"/>
</dbReference>
<dbReference type="Gene3D" id="3.10.20.740">
    <property type="match status" value="1"/>
</dbReference>
<dbReference type="InterPro" id="IPR006058">
    <property type="entry name" value="2Fe2S_fd_BS"/>
</dbReference>
<feature type="domain" description="2Fe-2S ferredoxin-type" evidence="4">
    <location>
        <begin position="2"/>
        <end position="80"/>
    </location>
</feature>
<dbReference type="GO" id="GO:0046872">
    <property type="term" value="F:metal ion binding"/>
    <property type="evidence" value="ECO:0007669"/>
    <property type="project" value="UniProtKB-KW"/>
</dbReference>
<dbReference type="PROSITE" id="PS51085">
    <property type="entry name" value="2FE2S_FER_2"/>
    <property type="match status" value="1"/>
</dbReference>
<dbReference type="Proteomes" id="UP000441717">
    <property type="component" value="Unassembled WGS sequence"/>
</dbReference>
<feature type="domain" description="4Fe-4S ferredoxin-type" evidence="5">
    <location>
        <begin position="139"/>
        <end position="167"/>
    </location>
</feature>
<comment type="caution">
    <text evidence="6">The sequence shown here is derived from an EMBL/GenBank/DDBJ whole genome shotgun (WGS) entry which is preliminary data.</text>
</comment>
<gene>
    <name evidence="6" type="ORF">GFC01_12910</name>
</gene>
<dbReference type="AlphaFoldDB" id="A0A6N7IUF3"/>
<dbReference type="PROSITE" id="PS51379">
    <property type="entry name" value="4FE4S_FER_2"/>
    <property type="match status" value="2"/>
</dbReference>
<dbReference type="Gene3D" id="3.30.70.20">
    <property type="match status" value="1"/>
</dbReference>
<reference evidence="6 7" key="1">
    <citation type="submission" date="2019-10" db="EMBL/GenBank/DDBJ databases">
        <title>Comparative genomics of sulfur disproportionating microorganisms.</title>
        <authorList>
            <person name="Ward L.M."/>
            <person name="Bertran E."/>
            <person name="Johnston D."/>
        </authorList>
    </citation>
    <scope>NUCLEOTIDE SEQUENCE [LARGE SCALE GENOMIC DNA]</scope>
    <source>
        <strain evidence="6 7">DSM 14055</strain>
    </source>
</reference>
<evidence type="ECO:0000256" key="3">
    <source>
        <dbReference type="ARBA" id="ARBA00023014"/>
    </source>
</evidence>
<dbReference type="InterPro" id="IPR017896">
    <property type="entry name" value="4Fe4S_Fe-S-bd"/>
</dbReference>
<evidence type="ECO:0000313" key="6">
    <source>
        <dbReference type="EMBL" id="MQL53139.1"/>
    </source>
</evidence>
<evidence type="ECO:0000256" key="1">
    <source>
        <dbReference type="ARBA" id="ARBA00022723"/>
    </source>
</evidence>
<dbReference type="PROSITE" id="PS00197">
    <property type="entry name" value="2FE2S_FER_1"/>
    <property type="match status" value="1"/>
</dbReference>
<organism evidence="6 7">
    <name type="scientific">Desulfofundulus thermobenzoicus</name>
    <dbReference type="NCBI Taxonomy" id="29376"/>
    <lineage>
        <taxon>Bacteria</taxon>
        <taxon>Bacillati</taxon>
        <taxon>Bacillota</taxon>
        <taxon>Clostridia</taxon>
        <taxon>Eubacteriales</taxon>
        <taxon>Peptococcaceae</taxon>
        <taxon>Desulfofundulus</taxon>
    </lineage>
</organism>
<proteinExistence type="predicted"/>
<feature type="domain" description="4Fe-4S ferredoxin-type" evidence="5">
    <location>
        <begin position="100"/>
        <end position="131"/>
    </location>
</feature>
<evidence type="ECO:0000313" key="7">
    <source>
        <dbReference type="Proteomes" id="UP000441717"/>
    </source>
</evidence>
<dbReference type="InterPro" id="IPR001041">
    <property type="entry name" value="2Fe-2S_ferredoxin-type"/>
</dbReference>
<dbReference type="OrthoDB" id="9800558at2"/>
<dbReference type="RefSeq" id="WP_152947602.1">
    <property type="nucleotide sequence ID" value="NZ_WHYR01000039.1"/>
</dbReference>
<dbReference type="EMBL" id="WHYR01000039">
    <property type="protein sequence ID" value="MQL53139.1"/>
    <property type="molecule type" value="Genomic_DNA"/>
</dbReference>
<dbReference type="PROSITE" id="PS00198">
    <property type="entry name" value="4FE4S_FER_1"/>
    <property type="match status" value="2"/>
</dbReference>
<keyword evidence="2" id="KW-0408">Iron</keyword>
<dbReference type="InterPro" id="IPR036010">
    <property type="entry name" value="2Fe-2S_ferredoxin-like_sf"/>
</dbReference>
<accession>A0A6N7IUF3</accession>
<keyword evidence="3" id="KW-0411">Iron-sulfur</keyword>
<dbReference type="SUPFAM" id="SSF46548">
    <property type="entry name" value="alpha-helical ferredoxin"/>
    <property type="match status" value="1"/>
</dbReference>
<keyword evidence="7" id="KW-1185">Reference proteome</keyword>
<dbReference type="InterPro" id="IPR017900">
    <property type="entry name" value="4Fe4S_Fe_S_CS"/>
</dbReference>
<dbReference type="SUPFAM" id="SSF54292">
    <property type="entry name" value="2Fe-2S ferredoxin-like"/>
    <property type="match status" value="1"/>
</dbReference>
<protein>
    <submittedName>
        <fullName evidence="6">2Fe-2S iron-sulfur cluster binding domain-containing protein</fullName>
    </submittedName>
</protein>
<dbReference type="CDD" id="cd00207">
    <property type="entry name" value="fer2"/>
    <property type="match status" value="1"/>
</dbReference>
<name>A0A6N7IUF3_9FIRM</name>